<feature type="compositionally biased region" description="Polar residues" evidence="1">
    <location>
        <begin position="993"/>
        <end position="1006"/>
    </location>
</feature>
<feature type="region of interest" description="Disordered" evidence="1">
    <location>
        <begin position="326"/>
        <end position="366"/>
    </location>
</feature>
<organism evidence="2 3">
    <name type="scientific">Cephus cinctus</name>
    <name type="common">Wheat stem sawfly</name>
    <dbReference type="NCBI Taxonomy" id="211228"/>
    <lineage>
        <taxon>Eukaryota</taxon>
        <taxon>Metazoa</taxon>
        <taxon>Ecdysozoa</taxon>
        <taxon>Arthropoda</taxon>
        <taxon>Hexapoda</taxon>
        <taxon>Insecta</taxon>
        <taxon>Pterygota</taxon>
        <taxon>Neoptera</taxon>
        <taxon>Endopterygota</taxon>
        <taxon>Hymenoptera</taxon>
        <taxon>Cephoidea</taxon>
        <taxon>Cephidae</taxon>
        <taxon>Cephus</taxon>
    </lineage>
</organism>
<keyword evidence="2" id="KW-1185">Reference proteome</keyword>
<name>A0AAJ7W4P1_CEPCN</name>
<dbReference type="Proteomes" id="UP000694920">
    <property type="component" value="Unplaced"/>
</dbReference>
<gene>
    <name evidence="3" type="primary">LOC107270768</name>
</gene>
<sequence length="1393" mass="156735">MEEEFDDIDVNNEFLSQSYIQGISRITGRKEEDVSIFNIPEEIILKRKEVWNKLFLKYSENVSDETELDIHTFEPVEENNKSHELEPRLPMRKPSYQVQYWVDTGMPPYKALDENNHSDPGSSLSEYEQSPLSASNHFKLAQCDNIQPAVRCTSSSSSIDTAVYILSNANTTKKADTIAIMEGAKPYNNADASGNAAIVINQCKTPIPVPKSILQPQTVASDIHSETTEIIFHNRNSQRPSGPLKNNKNTRSPLILDNEKENSLSDDTQTDNELNCSLTSVHFERLLKSPLFNNTFYNKTAQYSSKKPDILDVPSQSTSTAYRAQNANNLESDSSEETSQRVSMKKSLKKSRTRRMARADNAASKALHRRKLYTDRNSPVDLITPVVKNVGKLSPIKEAVKAKQSLHPALETPHSTQDKTSMIMRRAKMRARMKMKRASLLSSTLGETSHESDPSTSINSTIPNNESVNDATELQEVTAAKEQDTAIAPCNLGETWKVLSANLNPVVRLQRIDVESWMKLMTSERRNTTIEDKNPVNQCTLTKQNLLDMEERIRSANNNAITYSITKCSYVETVDSNQSTIIMCKCTDNSVQSKTLNDSRCNDNFDIVKHCFDSSKNPLEEDIDCENNNNSAALEDALKLRMSIEASNKRPEHQMDQEAIDGAEVPEIMKESETRDRIVPSLELRRSETEKISKSSVRLLPRSVDLQNQSKTNWQPKVDPVKKKFKRVLRSANRQIRSNMSKSNIKMTLRKRSQEQVDRMQESDDDEISYTSSSIKSYISDIKSIEETKREAIANAEKLIIRLERLPSNILPNKIRKYENSGKKSKVVEFKEMPRECQKLSEQLKVVKFTKKLLSKFHNNSNNALDNSLSCSEESSTSDITKEIDIIKNPRTMINSNSSKNGSTTIVTIGTSTKSICMSSGDCSESILKSSQSANWLTLDLMSSANEDDDIFNVVKSTEKNKRRKSMRKICNISDTSSTNSSTRITRSRASSLKKSSNVKEQSSDVPNKMEKTKRNDYSSSEILSKDSRKGSDTSSTIKSREILTVNDIIYNSKRITRSRSKTLPILCTETGWRTRKIQRTTRNRLCGSAENMSESSDTLQNCGHSVQSRKLRSSNSLISSDSSAVSRVKKKTSPLVTLNRRSNLKKLPKKSFDETVMTSNSAMISTRSKGLIYENGLKPENAKSTSPRKSQTPLLKKAECTSQCTRVLPASLDSTSDSTDGIIVDQKSIGSILKKRKLDKDVQEKSVLPKNVNEKTMNLSKFRGKYRNNVSDMSSSSSDLNGRYTKLLSPTKSKFTRSKNNSQINTTCAKLTNETKSIKPNGSLTLIKYFNNTSDESLISFSSSRDNFEKSKKISITEDTMRISVGKKSSEVEKPVVYQAITFHQNSESDDY</sequence>
<feature type="region of interest" description="Disordered" evidence="1">
    <location>
        <begin position="233"/>
        <end position="272"/>
    </location>
</feature>
<reference evidence="3" key="1">
    <citation type="submission" date="2025-08" db="UniProtKB">
        <authorList>
            <consortium name="RefSeq"/>
        </authorList>
    </citation>
    <scope>IDENTIFICATION</scope>
</reference>
<feature type="region of interest" description="Disordered" evidence="1">
    <location>
        <begin position="1094"/>
        <end position="1136"/>
    </location>
</feature>
<feature type="compositionally biased region" description="Basic and acidic residues" evidence="1">
    <location>
        <begin position="1008"/>
        <end position="1017"/>
    </location>
</feature>
<accession>A0AAJ7W4P1</accession>
<feature type="compositionally biased region" description="Low complexity" evidence="1">
    <location>
        <begin position="974"/>
        <end position="991"/>
    </location>
</feature>
<feature type="region of interest" description="Disordered" evidence="1">
    <location>
        <begin position="441"/>
        <end position="467"/>
    </location>
</feature>
<feature type="compositionally biased region" description="Polar residues" evidence="1">
    <location>
        <begin position="234"/>
        <end position="252"/>
    </location>
</feature>
<feature type="compositionally biased region" description="Polar residues" evidence="1">
    <location>
        <begin position="454"/>
        <end position="467"/>
    </location>
</feature>
<evidence type="ECO:0000313" key="2">
    <source>
        <dbReference type="Proteomes" id="UP000694920"/>
    </source>
</evidence>
<feature type="compositionally biased region" description="Polar residues" evidence="1">
    <location>
        <begin position="1094"/>
        <end position="1107"/>
    </location>
</feature>
<evidence type="ECO:0000313" key="3">
    <source>
        <dbReference type="RefSeq" id="XP_024943822.1"/>
    </source>
</evidence>
<feature type="compositionally biased region" description="Basic residues" evidence="1">
    <location>
        <begin position="343"/>
        <end position="356"/>
    </location>
</feature>
<evidence type="ECO:0000256" key="1">
    <source>
        <dbReference type="SAM" id="MobiDB-lite"/>
    </source>
</evidence>
<feature type="compositionally biased region" description="Low complexity" evidence="1">
    <location>
        <begin position="1114"/>
        <end position="1127"/>
    </location>
</feature>
<dbReference type="GeneID" id="107270768"/>
<protein>
    <submittedName>
        <fullName evidence="3">Uncharacterized protein LOC107270768 isoform X1</fullName>
    </submittedName>
</protein>
<dbReference type="RefSeq" id="XP_024943822.1">
    <property type="nucleotide sequence ID" value="XM_025088054.1"/>
</dbReference>
<proteinExistence type="predicted"/>
<feature type="region of interest" description="Disordered" evidence="1">
    <location>
        <begin position="963"/>
        <end position="1036"/>
    </location>
</feature>